<dbReference type="AlphaFoldDB" id="A0A0D8XW19"/>
<sequence length="143" mass="16253">MHPVQQQQKLDYAFVLLDDKGNMSSTTAFAQLLDFWARVTPAILQLLSHSKVLADMVNLHFLNTIQALQQVNSALLCQLYPMWAPILTAYHSQVPNQLRIKLDSCENQPSLTPPPISEWLKKVRYKIAQVELQTSAASPYYNV</sequence>
<dbReference type="OrthoDB" id="6270916at2759"/>
<reference evidence="1 2" key="1">
    <citation type="submission" date="2013-11" db="EMBL/GenBank/DDBJ databases">
        <title>Draft genome of the bovine lungworm Dictyocaulus viviparus.</title>
        <authorList>
            <person name="Mitreva M."/>
        </authorList>
    </citation>
    <scope>NUCLEOTIDE SEQUENCE [LARGE SCALE GENOMIC DNA]</scope>
    <source>
        <strain evidence="1 2">HannoverDv2000</strain>
    </source>
</reference>
<dbReference type="InterPro" id="IPR024855">
    <property type="entry name" value="UNC79"/>
</dbReference>
<dbReference type="Proteomes" id="UP000053766">
    <property type="component" value="Unassembled WGS sequence"/>
</dbReference>
<keyword evidence="2" id="KW-1185">Reference proteome</keyword>
<evidence type="ECO:0000313" key="2">
    <source>
        <dbReference type="Proteomes" id="UP000053766"/>
    </source>
</evidence>
<evidence type="ECO:0000313" key="1">
    <source>
        <dbReference type="EMBL" id="KJH47979.1"/>
    </source>
</evidence>
<dbReference type="PANTHER" id="PTHR21696:SF2">
    <property type="entry name" value="PROTEIN UNC-79 HOMOLOG"/>
    <property type="match status" value="1"/>
</dbReference>
<dbReference type="EMBL" id="KN716285">
    <property type="protein sequence ID" value="KJH47979.1"/>
    <property type="molecule type" value="Genomic_DNA"/>
</dbReference>
<accession>A0A0D8XW19</accession>
<dbReference type="STRING" id="29172.A0A0D8XW19"/>
<gene>
    <name evidence="1" type="ORF">DICVIV_05914</name>
</gene>
<name>A0A0D8XW19_DICVI</name>
<reference evidence="2" key="2">
    <citation type="journal article" date="2016" name="Sci. Rep.">
        <title>Dictyocaulus viviparus genome, variome and transcriptome elucidate lungworm biology and support future intervention.</title>
        <authorList>
            <person name="McNulty S.N."/>
            <person name="Strube C."/>
            <person name="Rosa B.A."/>
            <person name="Martin J.C."/>
            <person name="Tyagi R."/>
            <person name="Choi Y.J."/>
            <person name="Wang Q."/>
            <person name="Hallsworth Pepin K."/>
            <person name="Zhang X."/>
            <person name="Ozersky P."/>
            <person name="Wilson R.K."/>
            <person name="Sternberg P.W."/>
            <person name="Gasser R.B."/>
            <person name="Mitreva M."/>
        </authorList>
    </citation>
    <scope>NUCLEOTIDE SEQUENCE [LARGE SCALE GENOMIC DNA]</scope>
    <source>
        <strain evidence="2">HannoverDv2000</strain>
    </source>
</reference>
<proteinExistence type="predicted"/>
<dbReference type="PANTHER" id="PTHR21696">
    <property type="entry name" value="PROTEIN UNC-79 HOMOLOG"/>
    <property type="match status" value="1"/>
</dbReference>
<organism evidence="1 2">
    <name type="scientific">Dictyocaulus viviparus</name>
    <name type="common">Bovine lungworm</name>
    <dbReference type="NCBI Taxonomy" id="29172"/>
    <lineage>
        <taxon>Eukaryota</taxon>
        <taxon>Metazoa</taxon>
        <taxon>Ecdysozoa</taxon>
        <taxon>Nematoda</taxon>
        <taxon>Chromadorea</taxon>
        <taxon>Rhabditida</taxon>
        <taxon>Rhabditina</taxon>
        <taxon>Rhabditomorpha</taxon>
        <taxon>Strongyloidea</taxon>
        <taxon>Metastrongylidae</taxon>
        <taxon>Dictyocaulus</taxon>
    </lineage>
</organism>
<protein>
    <submittedName>
        <fullName evidence="1">Uncharacterized protein</fullName>
    </submittedName>
</protein>